<evidence type="ECO:0000256" key="1">
    <source>
        <dbReference type="SAM" id="Phobius"/>
    </source>
</evidence>
<evidence type="ECO:0000313" key="2">
    <source>
        <dbReference type="Proteomes" id="UP000887575"/>
    </source>
</evidence>
<feature type="transmembrane region" description="Helical" evidence="1">
    <location>
        <begin position="74"/>
        <end position="92"/>
    </location>
</feature>
<keyword evidence="1" id="KW-0812">Transmembrane</keyword>
<protein>
    <submittedName>
        <fullName evidence="3">Uncharacterized protein</fullName>
    </submittedName>
</protein>
<dbReference type="Proteomes" id="UP000887575">
    <property type="component" value="Unassembled WGS sequence"/>
</dbReference>
<proteinExistence type="predicted"/>
<keyword evidence="2" id="KW-1185">Reference proteome</keyword>
<keyword evidence="1" id="KW-0472">Membrane</keyword>
<sequence length="107" mass="12796">MVSTCASQHLTKDDAELSTIRMKIDGRNVSLPEIVEALRLKKVLENTIKSQPEKEKPIQRRKQKWRPSFRQTRWTVLVMMWSVSILYFTILWHRDSFCHRLVTKKEL</sequence>
<organism evidence="2 3">
    <name type="scientific">Mesorhabditis belari</name>
    <dbReference type="NCBI Taxonomy" id="2138241"/>
    <lineage>
        <taxon>Eukaryota</taxon>
        <taxon>Metazoa</taxon>
        <taxon>Ecdysozoa</taxon>
        <taxon>Nematoda</taxon>
        <taxon>Chromadorea</taxon>
        <taxon>Rhabditida</taxon>
        <taxon>Rhabditina</taxon>
        <taxon>Rhabditomorpha</taxon>
        <taxon>Rhabditoidea</taxon>
        <taxon>Rhabditidae</taxon>
        <taxon>Mesorhabditinae</taxon>
        <taxon>Mesorhabditis</taxon>
    </lineage>
</organism>
<name>A0AAF3FM37_9BILA</name>
<accession>A0AAF3FM37</accession>
<dbReference type="AlphaFoldDB" id="A0AAF3FM37"/>
<dbReference type="WBParaSite" id="MBELARI_LOCUS8223">
    <property type="protein sequence ID" value="MBELARI_LOCUS8223"/>
    <property type="gene ID" value="MBELARI_LOCUS8223"/>
</dbReference>
<evidence type="ECO:0000313" key="3">
    <source>
        <dbReference type="WBParaSite" id="MBELARI_LOCUS8223"/>
    </source>
</evidence>
<keyword evidence="1" id="KW-1133">Transmembrane helix</keyword>
<reference evidence="3" key="1">
    <citation type="submission" date="2024-02" db="UniProtKB">
        <authorList>
            <consortium name="WormBaseParasite"/>
        </authorList>
    </citation>
    <scope>IDENTIFICATION</scope>
</reference>